<protein>
    <submittedName>
        <fullName evidence="1">Type I-F CRISPR-associated endoribonuclease Cas6/Csy4</fullName>
    </submittedName>
</protein>
<dbReference type="Gene3D" id="3.30.70.2540">
    <property type="entry name" value="CRISPR-associated endoribonuclease Cas6/Csy4"/>
    <property type="match status" value="1"/>
</dbReference>
<reference evidence="1 2" key="1">
    <citation type="submission" date="2024-11" db="EMBL/GenBank/DDBJ databases">
        <authorList>
            <person name="Mikucki A.G."/>
            <person name="Kahler C.M."/>
        </authorList>
    </citation>
    <scope>NUCLEOTIDE SEQUENCE [LARGE SCALE GENOMIC DNA]</scope>
    <source>
        <strain evidence="1 2">EXNM717</strain>
    </source>
</reference>
<accession>A0ABW8Q0C1</accession>
<name>A0ABW8Q0C1_9NEIS</name>
<dbReference type="EMBL" id="JBJGEB010000001">
    <property type="protein sequence ID" value="MFK7640994.1"/>
    <property type="molecule type" value="Genomic_DNA"/>
</dbReference>
<organism evidence="1 2">
    <name type="scientific">Neisseria oralis</name>
    <dbReference type="NCBI Taxonomy" id="1107316"/>
    <lineage>
        <taxon>Bacteria</taxon>
        <taxon>Pseudomonadati</taxon>
        <taxon>Pseudomonadota</taxon>
        <taxon>Betaproteobacteria</taxon>
        <taxon>Neisseriales</taxon>
        <taxon>Neisseriaceae</taxon>
        <taxon>Neisseria</taxon>
    </lineage>
</organism>
<sequence length="189" mass="20836">MPSHYADLKAIPQAEMLQSQVVAHIVQTLHGLLPRFGGRIGIGFPAYGQNRTLGGIVRLFGSETDLDDLHCLLQNTGLSDYALIGRIEEVPSEKVYAHARFVRRQPKHGSDLRRAEKRMAAQGLPPEEIRRRLAAKAAKRSACTLPHIFLNSKSTCQRYLLAVDKKIAARTEGTFNSHGLSLGASVPLF</sequence>
<keyword evidence="2" id="KW-1185">Reference proteome</keyword>
<dbReference type="RefSeq" id="WP_405385239.1">
    <property type="nucleotide sequence ID" value="NZ_JBJGEB010000001.1"/>
</dbReference>
<evidence type="ECO:0000313" key="1">
    <source>
        <dbReference type="EMBL" id="MFK7640994.1"/>
    </source>
</evidence>
<dbReference type="InterPro" id="IPR042564">
    <property type="entry name" value="CRISPR-Cas6/Csy4_sf"/>
</dbReference>
<gene>
    <name evidence="1" type="primary">cas6f</name>
    <name evidence="1" type="ORF">ACI43T_00545</name>
</gene>
<proteinExistence type="predicted"/>
<comment type="caution">
    <text evidence="1">The sequence shown here is derived from an EMBL/GenBank/DDBJ whole genome shotgun (WGS) entry which is preliminary data.</text>
</comment>
<dbReference type="InterPro" id="IPR013396">
    <property type="entry name" value="CRISPR-assoc_prot_Csy4"/>
</dbReference>
<dbReference type="Proteomes" id="UP001621964">
    <property type="component" value="Unassembled WGS sequence"/>
</dbReference>
<evidence type="ECO:0000313" key="2">
    <source>
        <dbReference type="Proteomes" id="UP001621964"/>
    </source>
</evidence>
<dbReference type="Pfam" id="PF09618">
    <property type="entry name" value="Cas_Csy4"/>
    <property type="match status" value="1"/>
</dbReference>
<dbReference type="NCBIfam" id="TIGR02563">
    <property type="entry name" value="cas_Csy4"/>
    <property type="match status" value="1"/>
</dbReference>